<keyword evidence="4 6" id="KW-0472">Membrane</keyword>
<gene>
    <name evidence="8" type="ORF">NYQ28_11285</name>
</gene>
<feature type="region of interest" description="Disordered" evidence="5">
    <location>
        <begin position="406"/>
        <end position="436"/>
    </location>
</feature>
<dbReference type="Proteomes" id="UP001652264">
    <property type="component" value="Unassembled WGS sequence"/>
</dbReference>
<dbReference type="RefSeq" id="WP_141860150.1">
    <property type="nucleotide sequence ID" value="NZ_BMNV01000007.1"/>
</dbReference>
<feature type="domain" description="O-antigen ligase-related" evidence="7">
    <location>
        <begin position="216"/>
        <end position="353"/>
    </location>
</feature>
<evidence type="ECO:0000256" key="2">
    <source>
        <dbReference type="ARBA" id="ARBA00022692"/>
    </source>
</evidence>
<evidence type="ECO:0000259" key="7">
    <source>
        <dbReference type="Pfam" id="PF04932"/>
    </source>
</evidence>
<feature type="transmembrane region" description="Helical" evidence="6">
    <location>
        <begin position="216"/>
        <end position="244"/>
    </location>
</feature>
<evidence type="ECO:0000256" key="6">
    <source>
        <dbReference type="SAM" id="Phobius"/>
    </source>
</evidence>
<name>A0ABT2HIP2_9MICO</name>
<feature type="transmembrane region" description="Helical" evidence="6">
    <location>
        <begin position="179"/>
        <end position="204"/>
    </location>
</feature>
<dbReference type="InterPro" id="IPR051533">
    <property type="entry name" value="WaaL-like"/>
</dbReference>
<dbReference type="Pfam" id="PF04932">
    <property type="entry name" value="Wzy_C"/>
    <property type="match status" value="1"/>
</dbReference>
<feature type="compositionally biased region" description="Low complexity" evidence="5">
    <location>
        <begin position="406"/>
        <end position="419"/>
    </location>
</feature>
<feature type="transmembrane region" description="Helical" evidence="6">
    <location>
        <begin position="82"/>
        <end position="101"/>
    </location>
</feature>
<feature type="transmembrane region" description="Helical" evidence="6">
    <location>
        <begin position="137"/>
        <end position="159"/>
    </location>
</feature>
<evidence type="ECO:0000313" key="9">
    <source>
        <dbReference type="Proteomes" id="UP001652264"/>
    </source>
</evidence>
<comment type="caution">
    <text evidence="8">The sequence shown here is derived from an EMBL/GenBank/DDBJ whole genome shotgun (WGS) entry which is preliminary data.</text>
</comment>
<evidence type="ECO:0000313" key="8">
    <source>
        <dbReference type="EMBL" id="MCS6523149.1"/>
    </source>
</evidence>
<organism evidence="8 9">
    <name type="scientific">Curtobacterium citreum</name>
    <dbReference type="NCBI Taxonomy" id="2036"/>
    <lineage>
        <taxon>Bacteria</taxon>
        <taxon>Bacillati</taxon>
        <taxon>Actinomycetota</taxon>
        <taxon>Actinomycetes</taxon>
        <taxon>Micrococcales</taxon>
        <taxon>Microbacteriaceae</taxon>
        <taxon>Curtobacterium</taxon>
    </lineage>
</organism>
<feature type="transmembrane region" description="Helical" evidence="6">
    <location>
        <begin position="367"/>
        <end position="385"/>
    </location>
</feature>
<dbReference type="PANTHER" id="PTHR37422:SF13">
    <property type="entry name" value="LIPOPOLYSACCHARIDE BIOSYNTHESIS PROTEIN PA4999-RELATED"/>
    <property type="match status" value="1"/>
</dbReference>
<reference evidence="8 9" key="1">
    <citation type="submission" date="2022-08" db="EMBL/GenBank/DDBJ databases">
        <title>Taxonomy of Curtobacterium flaccumfaciens.</title>
        <authorList>
            <person name="Osdaghi E."/>
            <person name="Taghavi S.M."/>
            <person name="Hamidizade M."/>
            <person name="Abachi H."/>
            <person name="Fazliarab A."/>
            <person name="Baeyen S."/>
            <person name="Portier P."/>
            <person name="Van Vaerenbergh J."/>
            <person name="Jacques M.-A."/>
        </authorList>
    </citation>
    <scope>NUCLEOTIDE SEQUENCE [LARGE SCALE GENOMIC DNA]</scope>
    <source>
        <strain evidence="8 9">LMG8786T</strain>
    </source>
</reference>
<evidence type="ECO:0000256" key="3">
    <source>
        <dbReference type="ARBA" id="ARBA00022989"/>
    </source>
</evidence>
<keyword evidence="9" id="KW-1185">Reference proteome</keyword>
<evidence type="ECO:0000256" key="5">
    <source>
        <dbReference type="SAM" id="MobiDB-lite"/>
    </source>
</evidence>
<keyword evidence="3 6" id="KW-1133">Transmembrane helix</keyword>
<feature type="transmembrane region" description="Helical" evidence="6">
    <location>
        <begin position="29"/>
        <end position="48"/>
    </location>
</feature>
<proteinExistence type="predicted"/>
<dbReference type="GeneID" id="95322915"/>
<protein>
    <recommendedName>
        <fullName evidence="7">O-antigen ligase-related domain-containing protein</fullName>
    </recommendedName>
</protein>
<sequence>MTIALAAFAAAVAAVFIRQLCPPQVVRGFLISAAIGLVLAAGGFGIPVEITGPVIAAAVVLSTAAALVPGSFRASVPTSLTIGLWVAHVTITLALVFLGGLRPSAAAEIPQFAGVALSTVLAAARCTPRDVRFVRRAVVWFAVIESVLALFFVFVLGRPGVWEYGAETPSPNFLLGGEFLRAAGSVVHPLLLGLLIAFGAVLVLMDERLSGWTKALVLALLLLTLVVTGSRSVVLALSAAVVWLTMTAQRSRTERVLLLAVVAAVVAAVGSDDIAQAVAVLLDSGSYTNRAESIDSAPALLGRPVVQSLFGSGYGSELALRELGHLNQNGFETVDNQYVTTLATQGVLGLVALVALLATWFRNGDRTVRALSVIVVVVFCSFDAFRATVPLVLMLSLLTPGAPTTTAPTAPDATAPAALADDRPVRHRSRRTVRAR</sequence>
<evidence type="ECO:0000256" key="1">
    <source>
        <dbReference type="ARBA" id="ARBA00004141"/>
    </source>
</evidence>
<evidence type="ECO:0000256" key="4">
    <source>
        <dbReference type="ARBA" id="ARBA00023136"/>
    </source>
</evidence>
<feature type="transmembrane region" description="Helical" evidence="6">
    <location>
        <begin position="338"/>
        <end position="361"/>
    </location>
</feature>
<feature type="compositionally biased region" description="Basic residues" evidence="5">
    <location>
        <begin position="425"/>
        <end position="436"/>
    </location>
</feature>
<accession>A0ABT2HIP2</accession>
<keyword evidence="2 6" id="KW-0812">Transmembrane</keyword>
<dbReference type="InterPro" id="IPR007016">
    <property type="entry name" value="O-antigen_ligase-rel_domated"/>
</dbReference>
<comment type="subcellular location">
    <subcellularLocation>
        <location evidence="1">Membrane</location>
        <topology evidence="1">Multi-pass membrane protein</topology>
    </subcellularLocation>
</comment>
<feature type="transmembrane region" description="Helical" evidence="6">
    <location>
        <begin position="55"/>
        <end position="76"/>
    </location>
</feature>
<dbReference type="EMBL" id="JANVAD010000005">
    <property type="protein sequence ID" value="MCS6523149.1"/>
    <property type="molecule type" value="Genomic_DNA"/>
</dbReference>
<dbReference type="PANTHER" id="PTHR37422">
    <property type="entry name" value="TEICHURONIC ACID BIOSYNTHESIS PROTEIN TUAE"/>
    <property type="match status" value="1"/>
</dbReference>